<keyword evidence="4" id="KW-1185">Reference proteome</keyword>
<feature type="coiled-coil region" evidence="1">
    <location>
        <begin position="129"/>
        <end position="156"/>
    </location>
</feature>
<dbReference type="AlphaFoldDB" id="A0A177EAH4"/>
<sequence>MKLLPALALLPFVSARIVLIDDIPGEETHGGVSIDSTSSGIDHIIRKMNYQKTNKLGNIYPRAPLNEAYYPKRPYRYDSPQYSRIQAPSNPAPPYPGYLPPPFRGGYPASPYVTPPQYYEYPAAPNTALSYLQAKIASLLQQIHEAKKDQDAHETQTNNLDSKKKAFLSNLKETIAEQEAVEATTAATKRDLANIQTELETLRGRLGSLAEKTETLEKKQQQIEASIQETEFAISGKAAEAAQKQANIHQLQQNYTELHSQYLREIGQGSMPNNQSNT</sequence>
<protein>
    <submittedName>
        <fullName evidence="3">Uncharacterized protein</fullName>
    </submittedName>
</protein>
<dbReference type="VEuPathDB" id="MicrosporidiaDB:NEDG_01054"/>
<comment type="caution">
    <text evidence="3">The sequence shown here is derived from an EMBL/GenBank/DDBJ whole genome shotgun (WGS) entry which is preliminary data.</text>
</comment>
<evidence type="ECO:0000256" key="2">
    <source>
        <dbReference type="SAM" id="SignalP"/>
    </source>
</evidence>
<organism evidence="3 4">
    <name type="scientific">Nematocida displodere</name>
    <dbReference type="NCBI Taxonomy" id="1805483"/>
    <lineage>
        <taxon>Eukaryota</taxon>
        <taxon>Fungi</taxon>
        <taxon>Fungi incertae sedis</taxon>
        <taxon>Microsporidia</taxon>
        <taxon>Nematocida</taxon>
    </lineage>
</organism>
<dbReference type="RefSeq" id="XP_067543660.1">
    <property type="nucleotide sequence ID" value="XM_067688472.1"/>
</dbReference>
<dbReference type="OrthoDB" id="10628851at2759"/>
<keyword evidence="1" id="KW-0175">Coiled coil</keyword>
<feature type="coiled-coil region" evidence="1">
    <location>
        <begin position="192"/>
        <end position="261"/>
    </location>
</feature>
<dbReference type="Gene3D" id="1.10.287.1490">
    <property type="match status" value="1"/>
</dbReference>
<feature type="chain" id="PRO_5012768699" evidence="2">
    <location>
        <begin position="16"/>
        <end position="278"/>
    </location>
</feature>
<evidence type="ECO:0000256" key="1">
    <source>
        <dbReference type="SAM" id="Coils"/>
    </source>
</evidence>
<gene>
    <name evidence="3" type="ORF">NEDG_01054</name>
</gene>
<dbReference type="EMBL" id="LTDL01000042">
    <property type="protein sequence ID" value="OAG28915.1"/>
    <property type="molecule type" value="Genomic_DNA"/>
</dbReference>
<accession>A0A177EAH4</accession>
<dbReference type="Proteomes" id="UP000185944">
    <property type="component" value="Unassembled WGS sequence"/>
</dbReference>
<keyword evidence="2" id="KW-0732">Signal</keyword>
<evidence type="ECO:0000313" key="3">
    <source>
        <dbReference type="EMBL" id="OAG28915.1"/>
    </source>
</evidence>
<name>A0A177EAH4_9MICR</name>
<dbReference type="GeneID" id="93647404"/>
<feature type="signal peptide" evidence="2">
    <location>
        <begin position="1"/>
        <end position="15"/>
    </location>
</feature>
<reference evidence="3 4" key="1">
    <citation type="submission" date="2016-02" db="EMBL/GenBank/DDBJ databases">
        <title>Discovery of a natural microsporidian pathogen with a broad tissue tropism in Caenorhabditis elegans.</title>
        <authorList>
            <person name="Luallen R.J."/>
            <person name="Reinke A.W."/>
            <person name="Tong L."/>
            <person name="Botts M.R."/>
            <person name="Felix M.-A."/>
            <person name="Troemel E.R."/>
        </authorList>
    </citation>
    <scope>NUCLEOTIDE SEQUENCE [LARGE SCALE GENOMIC DNA]</scope>
    <source>
        <strain evidence="3 4">JUm2807</strain>
    </source>
</reference>
<proteinExistence type="predicted"/>
<evidence type="ECO:0000313" key="4">
    <source>
        <dbReference type="Proteomes" id="UP000185944"/>
    </source>
</evidence>